<evidence type="ECO:0000259" key="19">
    <source>
        <dbReference type="PROSITE" id="PS51503"/>
    </source>
</evidence>
<feature type="transmembrane region" description="Helical" evidence="17">
    <location>
        <begin position="113"/>
        <end position="138"/>
    </location>
</feature>
<keyword evidence="9 15" id="KW-0863">Zinc-finger</keyword>
<dbReference type="HOGENOM" id="CLU_757271_0_0_1"/>
<dbReference type="FunFam" id="3.30.40.10:FF:001105">
    <property type="entry name" value="RIKEN cDNA 4930595M18 gene"/>
    <property type="match status" value="1"/>
</dbReference>
<evidence type="ECO:0000256" key="7">
    <source>
        <dbReference type="ARBA" id="ARBA00022692"/>
    </source>
</evidence>
<dbReference type="Gramene" id="scaffold_501742.1">
    <property type="protein sequence ID" value="scaffold_501742.1"/>
    <property type="gene ID" value="scaffold_501742.1"/>
</dbReference>
<dbReference type="AlphaFoldDB" id="D7LRI1"/>
<evidence type="ECO:0000256" key="10">
    <source>
        <dbReference type="ARBA" id="ARBA00022786"/>
    </source>
</evidence>
<evidence type="ECO:0000256" key="8">
    <source>
        <dbReference type="ARBA" id="ARBA00022723"/>
    </source>
</evidence>
<keyword evidence="12 17" id="KW-1133">Transmembrane helix</keyword>
<feature type="transmembrane region" description="Helical" evidence="17">
    <location>
        <begin position="53"/>
        <end position="74"/>
    </location>
</feature>
<comment type="similarity">
    <text evidence="14">Belongs to the RING-type zinc finger family. ATL subfamily.</text>
</comment>
<dbReference type="Gene3D" id="3.30.40.10">
    <property type="entry name" value="Zinc/RING finger domain, C3HC4 (zinc finger)"/>
    <property type="match status" value="1"/>
</dbReference>
<dbReference type="PANTHER" id="PTHR45768:SF18">
    <property type="entry name" value="RING-H2 FINGER PROTEIN ATL47-RELATED"/>
    <property type="match status" value="1"/>
</dbReference>
<feature type="transmembrane region" description="Helical" evidence="17">
    <location>
        <begin position="22"/>
        <end position="41"/>
    </location>
</feature>
<protein>
    <recommendedName>
        <fullName evidence="5">RING-type E3 ubiquitin transferase</fullName>
        <ecNumber evidence="5">2.3.2.27</ecNumber>
    </recommendedName>
</protein>
<dbReference type="InterPro" id="IPR013083">
    <property type="entry name" value="Znf_RING/FYVE/PHD"/>
</dbReference>
<reference evidence="21" key="1">
    <citation type="journal article" date="2011" name="Nat. Genet.">
        <title>The Arabidopsis lyrata genome sequence and the basis of rapid genome size change.</title>
        <authorList>
            <person name="Hu T.T."/>
            <person name="Pattyn P."/>
            <person name="Bakker E.G."/>
            <person name="Cao J."/>
            <person name="Cheng J.-F."/>
            <person name="Clark R.M."/>
            <person name="Fahlgren N."/>
            <person name="Fawcett J.A."/>
            <person name="Grimwood J."/>
            <person name="Gundlach H."/>
            <person name="Haberer G."/>
            <person name="Hollister J.D."/>
            <person name="Ossowski S."/>
            <person name="Ottilar R.P."/>
            <person name="Salamov A.A."/>
            <person name="Schneeberger K."/>
            <person name="Spannagl M."/>
            <person name="Wang X."/>
            <person name="Yang L."/>
            <person name="Nasrallah M.E."/>
            <person name="Bergelson J."/>
            <person name="Carrington J.C."/>
            <person name="Gaut B.S."/>
            <person name="Schmutz J."/>
            <person name="Mayer K.F.X."/>
            <person name="Van de Peer Y."/>
            <person name="Grigoriev I.V."/>
            <person name="Nordborg M."/>
            <person name="Weigel D."/>
            <person name="Guo Y.-L."/>
        </authorList>
    </citation>
    <scope>NUCLEOTIDE SEQUENCE [LARGE SCALE GENOMIC DNA]</scope>
    <source>
        <strain evidence="21">cv. MN47</strain>
    </source>
</reference>
<evidence type="ECO:0000256" key="17">
    <source>
        <dbReference type="SAM" id="Phobius"/>
    </source>
</evidence>
<dbReference type="PROSITE" id="PS51503">
    <property type="entry name" value="HIG1"/>
    <property type="match status" value="1"/>
</dbReference>
<proteinExistence type="inferred from homology"/>
<evidence type="ECO:0000256" key="15">
    <source>
        <dbReference type="PROSITE-ProRule" id="PRU00175"/>
    </source>
</evidence>
<evidence type="ECO:0000256" key="16">
    <source>
        <dbReference type="SAM" id="MobiDB-lite"/>
    </source>
</evidence>
<evidence type="ECO:0000256" key="6">
    <source>
        <dbReference type="ARBA" id="ARBA00022679"/>
    </source>
</evidence>
<feature type="compositionally biased region" description="Polar residues" evidence="16">
    <location>
        <begin position="338"/>
        <end position="349"/>
    </location>
</feature>
<dbReference type="CDD" id="cd16461">
    <property type="entry name" value="RING-H2_EL5-like"/>
    <property type="match status" value="1"/>
</dbReference>
<feature type="region of interest" description="Disordered" evidence="16">
    <location>
        <begin position="338"/>
        <end position="366"/>
    </location>
</feature>
<dbReference type="SMART" id="SM00184">
    <property type="entry name" value="RING"/>
    <property type="match status" value="1"/>
</dbReference>
<accession>D7LRI1</accession>
<evidence type="ECO:0000256" key="14">
    <source>
        <dbReference type="ARBA" id="ARBA00024209"/>
    </source>
</evidence>
<dbReference type="EMBL" id="GL348717">
    <property type="protein sequence ID" value="EFH53851.1"/>
    <property type="molecule type" value="Genomic_DNA"/>
</dbReference>
<evidence type="ECO:0000256" key="3">
    <source>
        <dbReference type="ARBA" id="ARBA00004173"/>
    </source>
</evidence>
<keyword evidence="21" id="KW-1185">Reference proteome</keyword>
<dbReference type="Pfam" id="PF04588">
    <property type="entry name" value="HIG_1_N"/>
    <property type="match status" value="1"/>
</dbReference>
<evidence type="ECO:0000256" key="1">
    <source>
        <dbReference type="ARBA" id="ARBA00000900"/>
    </source>
</evidence>
<evidence type="ECO:0000313" key="21">
    <source>
        <dbReference type="Proteomes" id="UP000008694"/>
    </source>
</evidence>
<dbReference type="PANTHER" id="PTHR45768">
    <property type="entry name" value="E3 UBIQUITIN-PROTEIN LIGASE RNF13-LIKE"/>
    <property type="match status" value="1"/>
</dbReference>
<organism evidence="21">
    <name type="scientific">Arabidopsis lyrata subsp. lyrata</name>
    <name type="common">Lyre-leaved rock-cress</name>
    <dbReference type="NCBI Taxonomy" id="81972"/>
    <lineage>
        <taxon>Eukaryota</taxon>
        <taxon>Viridiplantae</taxon>
        <taxon>Streptophyta</taxon>
        <taxon>Embryophyta</taxon>
        <taxon>Tracheophyta</taxon>
        <taxon>Spermatophyta</taxon>
        <taxon>Magnoliopsida</taxon>
        <taxon>eudicotyledons</taxon>
        <taxon>Gunneridae</taxon>
        <taxon>Pentapetalae</taxon>
        <taxon>rosids</taxon>
        <taxon>malvids</taxon>
        <taxon>Brassicales</taxon>
        <taxon>Brassicaceae</taxon>
        <taxon>Camelineae</taxon>
        <taxon>Arabidopsis</taxon>
    </lineage>
</organism>
<dbReference type="InterPro" id="IPR001841">
    <property type="entry name" value="Znf_RING"/>
</dbReference>
<dbReference type="GO" id="GO:0016020">
    <property type="term" value="C:membrane"/>
    <property type="evidence" value="ECO:0007669"/>
    <property type="project" value="UniProtKB-SubCell"/>
</dbReference>
<dbReference type="GO" id="GO:0031625">
    <property type="term" value="F:ubiquitin protein ligase binding"/>
    <property type="evidence" value="ECO:0007669"/>
    <property type="project" value="TreeGrafter"/>
</dbReference>
<evidence type="ECO:0000256" key="11">
    <source>
        <dbReference type="ARBA" id="ARBA00022833"/>
    </source>
</evidence>
<dbReference type="SUPFAM" id="SSF57850">
    <property type="entry name" value="RING/U-box"/>
    <property type="match status" value="1"/>
</dbReference>
<dbReference type="eggNOG" id="KOG0800">
    <property type="taxonomic scope" value="Eukaryota"/>
</dbReference>
<keyword evidence="8" id="KW-0479">Metal-binding</keyword>
<sequence>MSAVEPDMEDLFQEKKRVRNPLVPLGALMTAGVLTAGLISFRRGNSQLGQVLMRARVVVQGATVALMVGTAYYYGDNPLLLSEIHETEALSPKSSSAATITLMNQKDPSSSSIVSVLCLVISVLALIIVFLGVLYLIFKFLRKSSTLFPIPHFNPNPDLSSSSSPQLQHLFFLHDSGLDQTSIDALPVFLYGNVTMSLKESFDCAVCLNEFSDTDKLRLLPVCSHAFHLHCIDTWLLSNSTCPLCRRSLSTSNVCYNHAEALVVPLSGHQQVDEGKSSLAKRVFSVRLGRFKSTNESQSQRHDVKDEIGVGMPRRCYSMGTQQYLECDQDFVVALSSSPREGNTGNNCSIHEGDSVKQDSGGLGRH</sequence>
<comment type="pathway">
    <text evidence="4">Protein modification; protein ubiquitination.</text>
</comment>
<evidence type="ECO:0000256" key="5">
    <source>
        <dbReference type="ARBA" id="ARBA00012483"/>
    </source>
</evidence>
<evidence type="ECO:0000256" key="13">
    <source>
        <dbReference type="ARBA" id="ARBA00023136"/>
    </source>
</evidence>
<dbReference type="STRING" id="81972.D7LRI1"/>
<keyword evidence="13 17" id="KW-0472">Membrane</keyword>
<dbReference type="GO" id="GO:0005739">
    <property type="term" value="C:mitochondrion"/>
    <property type="evidence" value="ECO:0007669"/>
    <property type="project" value="UniProtKB-SubCell"/>
</dbReference>
<gene>
    <name evidence="20" type="ORF">ARALYDRAFT_906038</name>
</gene>
<dbReference type="GO" id="GO:0061630">
    <property type="term" value="F:ubiquitin protein ligase activity"/>
    <property type="evidence" value="ECO:0007669"/>
    <property type="project" value="UniProtKB-EC"/>
</dbReference>
<feature type="domain" description="RING-type" evidence="18">
    <location>
        <begin position="204"/>
        <end position="246"/>
    </location>
</feature>
<dbReference type="InterPro" id="IPR007667">
    <property type="entry name" value="Hypoxia_induced_domain"/>
</dbReference>
<comment type="catalytic activity">
    <reaction evidence="1">
        <text>S-ubiquitinyl-[E2 ubiquitin-conjugating enzyme]-L-cysteine + [acceptor protein]-L-lysine = [E2 ubiquitin-conjugating enzyme]-L-cysteine + N(6)-ubiquitinyl-[acceptor protein]-L-lysine.</text>
        <dbReference type="EC" id="2.3.2.27"/>
    </reaction>
</comment>
<dbReference type="PROSITE" id="PS50089">
    <property type="entry name" value="ZF_RING_2"/>
    <property type="match status" value="1"/>
</dbReference>
<name>D7LRI1_ARALL</name>
<evidence type="ECO:0000259" key="18">
    <source>
        <dbReference type="PROSITE" id="PS50089"/>
    </source>
</evidence>
<dbReference type="Proteomes" id="UP000008694">
    <property type="component" value="Unassembled WGS sequence"/>
</dbReference>
<evidence type="ECO:0000256" key="12">
    <source>
        <dbReference type="ARBA" id="ARBA00022989"/>
    </source>
</evidence>
<dbReference type="eggNOG" id="KOG4431">
    <property type="taxonomic scope" value="Eukaryota"/>
</dbReference>
<dbReference type="GO" id="GO:0008270">
    <property type="term" value="F:zinc ion binding"/>
    <property type="evidence" value="ECO:0007669"/>
    <property type="project" value="UniProtKB-KW"/>
</dbReference>
<keyword evidence="11" id="KW-0862">Zinc</keyword>
<comment type="subcellular location">
    <subcellularLocation>
        <location evidence="2">Membrane</location>
        <topology evidence="2">Single-pass membrane protein</topology>
    </subcellularLocation>
    <subcellularLocation>
        <location evidence="3">Mitochondrion</location>
    </subcellularLocation>
</comment>
<keyword evidence="10" id="KW-0833">Ubl conjugation pathway</keyword>
<feature type="domain" description="HIG1" evidence="19">
    <location>
        <begin position="1"/>
        <end position="85"/>
    </location>
</feature>
<evidence type="ECO:0000256" key="2">
    <source>
        <dbReference type="ARBA" id="ARBA00004167"/>
    </source>
</evidence>
<dbReference type="EC" id="2.3.2.27" evidence="5"/>
<keyword evidence="7 17" id="KW-0812">Transmembrane</keyword>
<dbReference type="Gene3D" id="6.10.140.1320">
    <property type="match status" value="1"/>
</dbReference>
<evidence type="ECO:0000256" key="9">
    <source>
        <dbReference type="ARBA" id="ARBA00022771"/>
    </source>
</evidence>
<keyword evidence="6" id="KW-0808">Transferase</keyword>
<evidence type="ECO:0000256" key="4">
    <source>
        <dbReference type="ARBA" id="ARBA00004906"/>
    </source>
</evidence>
<evidence type="ECO:0000313" key="20">
    <source>
        <dbReference type="EMBL" id="EFH53851.1"/>
    </source>
</evidence>
<dbReference type="Pfam" id="PF13639">
    <property type="entry name" value="zf-RING_2"/>
    <property type="match status" value="1"/>
</dbReference>